<feature type="compositionally biased region" description="Acidic residues" evidence="4">
    <location>
        <begin position="563"/>
        <end position="606"/>
    </location>
</feature>
<dbReference type="SUPFAM" id="SSF56601">
    <property type="entry name" value="beta-lactamase/transpeptidase-like"/>
    <property type="match status" value="1"/>
</dbReference>
<dbReference type="InterPro" id="IPR050515">
    <property type="entry name" value="Beta-lactam/transpept"/>
</dbReference>
<dbReference type="InterPro" id="IPR005311">
    <property type="entry name" value="PBP_dimer"/>
</dbReference>
<dbReference type="Pfam" id="PF00905">
    <property type="entry name" value="Transpeptidase"/>
    <property type="match status" value="1"/>
</dbReference>
<dbReference type="Proteomes" id="UP000419743">
    <property type="component" value="Unassembled WGS sequence"/>
</dbReference>
<evidence type="ECO:0000256" key="3">
    <source>
        <dbReference type="ARBA" id="ARBA00023136"/>
    </source>
</evidence>
<reference evidence="7 8" key="1">
    <citation type="submission" date="2019-11" db="EMBL/GenBank/DDBJ databases">
        <authorList>
            <person name="Criscuolo A."/>
        </authorList>
    </citation>
    <scope>NUCLEOTIDE SEQUENCE [LARGE SCALE GENOMIC DNA]</scope>
    <source>
        <strain evidence="7">CIP111667</strain>
    </source>
</reference>
<evidence type="ECO:0000256" key="1">
    <source>
        <dbReference type="ARBA" id="ARBA00004370"/>
    </source>
</evidence>
<dbReference type="GO" id="GO:0071972">
    <property type="term" value="F:peptidoglycan L,D-transpeptidase activity"/>
    <property type="evidence" value="ECO:0007669"/>
    <property type="project" value="TreeGrafter"/>
</dbReference>
<organism evidence="7 8">
    <name type="scientific">Occultella aeris</name>
    <dbReference type="NCBI Taxonomy" id="2761496"/>
    <lineage>
        <taxon>Bacteria</taxon>
        <taxon>Bacillati</taxon>
        <taxon>Actinomycetota</taxon>
        <taxon>Actinomycetes</taxon>
        <taxon>Micrococcales</taxon>
        <taxon>Ruaniaceae</taxon>
        <taxon>Occultella</taxon>
    </lineage>
</organism>
<gene>
    <name evidence="7" type="primary">pbpA_2</name>
    <name evidence="7" type="ORF">HALOF300_03604</name>
</gene>
<dbReference type="InterPro" id="IPR001460">
    <property type="entry name" value="PCN-bd_Tpept"/>
</dbReference>
<feature type="domain" description="Penicillin-binding protein dimerisation" evidence="6">
    <location>
        <begin position="164"/>
        <end position="326"/>
    </location>
</feature>
<dbReference type="AlphaFoldDB" id="A0A7M4DN76"/>
<evidence type="ECO:0000259" key="5">
    <source>
        <dbReference type="Pfam" id="PF00905"/>
    </source>
</evidence>
<dbReference type="Pfam" id="PF03717">
    <property type="entry name" value="PBP_dimer"/>
    <property type="match status" value="1"/>
</dbReference>
<comment type="similarity">
    <text evidence="2">Belongs to the transpeptidase family.</text>
</comment>
<evidence type="ECO:0000259" key="6">
    <source>
        <dbReference type="Pfam" id="PF03717"/>
    </source>
</evidence>
<dbReference type="Gene3D" id="3.40.710.10">
    <property type="entry name" value="DD-peptidase/beta-lactamase superfamily"/>
    <property type="match status" value="1"/>
</dbReference>
<comment type="subcellular location">
    <subcellularLocation>
        <location evidence="1">Membrane</location>
    </subcellularLocation>
</comment>
<dbReference type="GO" id="GO:0005886">
    <property type="term" value="C:plasma membrane"/>
    <property type="evidence" value="ECO:0007669"/>
    <property type="project" value="TreeGrafter"/>
</dbReference>
<feature type="domain" description="Penicillin-binding protein transpeptidase" evidence="5">
    <location>
        <begin position="367"/>
        <end position="692"/>
    </location>
</feature>
<feature type="compositionally biased region" description="Low complexity" evidence="4">
    <location>
        <begin position="551"/>
        <end position="562"/>
    </location>
</feature>
<dbReference type="GO" id="GO:0071555">
    <property type="term" value="P:cell wall organization"/>
    <property type="evidence" value="ECO:0007669"/>
    <property type="project" value="TreeGrafter"/>
</dbReference>
<sequence length="698" mass="70898">MAAGSVRFDRKIGIGLSLALLAGGLAACTDTDPDGGDDSLPPQEAAALAVAQALTAGSYDDAPLSTEDRAVAIADTEAVLGALAEIPRTVEVSWVSSVYDEGDGRAADAALGWTWDIEGTETDWSFPVSVHLVETDDTWTATWQRDLLGADLGETGVYDVTRSQPARGDVLGAGDAVIVTNRNVFRIGIDKTFIGAEQWGPAALALAEAVGLSDPQAYADRVLAAGPRAYLEAAVVAQENPGSIDLEAVRALPGVNMLSGERQLGPTSGFAGPILGRVGEATAEIIADSDGVIVEGDMVGRSGLQRDYDEQLRGVRGTLISIVDGEAVTEVYATDAVQGTALSTTFDPDLQILAESILAPVTSASALVAIRPSTGEILAAASGPGGEGLSTATVGQYAPGSTFKIVTLLALLRSGLNLDDTVHCTETVTVDGREFSNYPGYPADALGDISLETAIAQSCNTALIAEHQRISAADLASAAASLGLTATPELGFPYFLGSVPTDAAGTLHAADLIGQGQVLASPLAMATVAASVAAGARVEPYLLNLPEGDPPAEGADGATDDAAATDDASDEAGATDDASDEAGATDDASDEAGATDDDDASDDAPESEIVPLTNEEAAQLRVAMRAVVTYGTATMLATLPGEVGAKSGTAEFGDADQTHAWMIAYQGDLAVAAFVEVGDYGAATSGPLVHSFLEGAQA</sequence>
<evidence type="ECO:0000313" key="7">
    <source>
        <dbReference type="EMBL" id="VZO38886.1"/>
    </source>
</evidence>
<dbReference type="InterPro" id="IPR036138">
    <property type="entry name" value="PBP_dimer_sf"/>
</dbReference>
<accession>A0A7M4DN76</accession>
<keyword evidence="8" id="KW-1185">Reference proteome</keyword>
<dbReference type="SUPFAM" id="SSF56519">
    <property type="entry name" value="Penicillin binding protein dimerisation domain"/>
    <property type="match status" value="1"/>
</dbReference>
<dbReference type="Gene3D" id="3.90.1310.10">
    <property type="entry name" value="Penicillin-binding protein 2a (Domain 2)"/>
    <property type="match status" value="1"/>
</dbReference>
<evidence type="ECO:0000313" key="8">
    <source>
        <dbReference type="Proteomes" id="UP000419743"/>
    </source>
</evidence>
<proteinExistence type="inferred from homology"/>
<feature type="region of interest" description="Disordered" evidence="4">
    <location>
        <begin position="544"/>
        <end position="612"/>
    </location>
</feature>
<dbReference type="EMBL" id="CACRYJ010000053">
    <property type="protein sequence ID" value="VZO38886.1"/>
    <property type="molecule type" value="Genomic_DNA"/>
</dbReference>
<dbReference type="PANTHER" id="PTHR30627">
    <property type="entry name" value="PEPTIDOGLYCAN D,D-TRANSPEPTIDASE"/>
    <property type="match status" value="1"/>
</dbReference>
<name>A0A7M4DN76_9MICO</name>
<dbReference type="PANTHER" id="PTHR30627:SF24">
    <property type="entry name" value="PENICILLIN-BINDING PROTEIN 4B"/>
    <property type="match status" value="1"/>
</dbReference>
<keyword evidence="3" id="KW-0472">Membrane</keyword>
<dbReference type="GO" id="GO:0008658">
    <property type="term" value="F:penicillin binding"/>
    <property type="evidence" value="ECO:0007669"/>
    <property type="project" value="InterPro"/>
</dbReference>
<dbReference type="RefSeq" id="WP_156742262.1">
    <property type="nucleotide sequence ID" value="NZ_CACRYJ010000053.1"/>
</dbReference>
<dbReference type="InterPro" id="IPR012338">
    <property type="entry name" value="Beta-lactam/transpept-like"/>
</dbReference>
<comment type="caution">
    <text evidence="7">The sequence shown here is derived from an EMBL/GenBank/DDBJ whole genome shotgun (WGS) entry which is preliminary data.</text>
</comment>
<protein>
    <submittedName>
        <fullName evidence="7">Penicillin-binding protein A</fullName>
    </submittedName>
</protein>
<evidence type="ECO:0000256" key="2">
    <source>
        <dbReference type="ARBA" id="ARBA00007171"/>
    </source>
</evidence>
<evidence type="ECO:0000256" key="4">
    <source>
        <dbReference type="SAM" id="MobiDB-lite"/>
    </source>
</evidence>
<dbReference type="PROSITE" id="PS51257">
    <property type="entry name" value="PROKAR_LIPOPROTEIN"/>
    <property type="match status" value="1"/>
</dbReference>